<accession>A0A1G8BGP3</accession>
<evidence type="ECO:0000313" key="1">
    <source>
        <dbReference type="EMBL" id="SDH32369.1"/>
    </source>
</evidence>
<protein>
    <submittedName>
        <fullName evidence="1">Uncharacterized protein</fullName>
    </submittedName>
</protein>
<dbReference type="AlphaFoldDB" id="A0A1G8BGP3"/>
<reference evidence="1 2" key="1">
    <citation type="submission" date="2016-10" db="EMBL/GenBank/DDBJ databases">
        <authorList>
            <person name="de Groot N.N."/>
        </authorList>
    </citation>
    <scope>NUCLEOTIDE SEQUENCE [LARGE SCALE GENOMIC DNA]</scope>
    <source>
        <strain evidence="1 2">DSM 527</strain>
    </source>
</reference>
<dbReference type="EMBL" id="FNBN01000011">
    <property type="protein sequence ID" value="SDH32369.1"/>
    <property type="molecule type" value="Genomic_DNA"/>
</dbReference>
<sequence length="178" mass="19956">MNAANILFNALKHHRGYIHAELESITLDTLPERLKVLGNSQMDIYYGALDLPAIFEEVTDQILDLGIYHESAYLNWLKNNRGFVEITLSDTSRWVLLPGTEPGRFVHLHPARYSPHSMRVKATVLKTALACLVALPGGSLPGLSALNKIRKDILALSPVKDLDSCEHLWEVMRMLKAD</sequence>
<dbReference type="OrthoDB" id="1121210at2"/>
<dbReference type="RefSeq" id="WP_089837695.1">
    <property type="nucleotide sequence ID" value="NZ_FNBN01000011.1"/>
</dbReference>
<dbReference type="Proteomes" id="UP000199045">
    <property type="component" value="Unassembled WGS sequence"/>
</dbReference>
<name>A0A1G8BGP3_CHIFI</name>
<organism evidence="1 2">
    <name type="scientific">Chitinophaga filiformis</name>
    <name type="common">Myxococcus filiformis</name>
    <name type="synonym">Flexibacter filiformis</name>
    <dbReference type="NCBI Taxonomy" id="104663"/>
    <lineage>
        <taxon>Bacteria</taxon>
        <taxon>Pseudomonadati</taxon>
        <taxon>Bacteroidota</taxon>
        <taxon>Chitinophagia</taxon>
        <taxon>Chitinophagales</taxon>
        <taxon>Chitinophagaceae</taxon>
        <taxon>Chitinophaga</taxon>
    </lineage>
</organism>
<gene>
    <name evidence="1" type="ORF">SAMN04488121_11139</name>
</gene>
<evidence type="ECO:0000313" key="2">
    <source>
        <dbReference type="Proteomes" id="UP000199045"/>
    </source>
</evidence>
<dbReference type="STRING" id="104663.SAMN04488121_11139"/>
<proteinExistence type="predicted"/>